<sequence length="46" mass="5353">MSAPRALLHTLDLLMYEAAADGKQCFQVWFGDQERQTVQQRQALMR</sequence>
<dbReference type="AlphaFoldDB" id="A0A6J4KUD6"/>
<evidence type="ECO:0000313" key="1">
    <source>
        <dbReference type="EMBL" id="CAA9315391.1"/>
    </source>
</evidence>
<organism evidence="1">
    <name type="scientific">uncultured Leptolyngbya sp</name>
    <dbReference type="NCBI Taxonomy" id="332963"/>
    <lineage>
        <taxon>Bacteria</taxon>
        <taxon>Bacillati</taxon>
        <taxon>Cyanobacteriota</taxon>
        <taxon>Cyanophyceae</taxon>
        <taxon>Leptolyngbyales</taxon>
        <taxon>Leptolyngbyaceae</taxon>
        <taxon>Leptolyngbya group</taxon>
        <taxon>Leptolyngbya</taxon>
        <taxon>environmental samples</taxon>
    </lineage>
</organism>
<name>A0A6J4KUD6_9CYAN</name>
<accession>A0A6J4KUD6</accession>
<proteinExistence type="predicted"/>
<gene>
    <name evidence="1" type="ORF">AVDCRST_MAG94-1187</name>
</gene>
<reference evidence="1" key="1">
    <citation type="submission" date="2020-02" db="EMBL/GenBank/DDBJ databases">
        <authorList>
            <person name="Meier V. D."/>
        </authorList>
    </citation>
    <scope>NUCLEOTIDE SEQUENCE</scope>
    <source>
        <strain evidence="1">AVDCRST_MAG94</strain>
    </source>
</reference>
<protein>
    <submittedName>
        <fullName evidence="1">Uncharacterized protein</fullName>
    </submittedName>
</protein>
<dbReference type="EMBL" id="CADCTY010000406">
    <property type="protein sequence ID" value="CAA9315391.1"/>
    <property type="molecule type" value="Genomic_DNA"/>
</dbReference>